<dbReference type="SMART" id="SM00342">
    <property type="entry name" value="HTH_ARAC"/>
    <property type="match status" value="1"/>
</dbReference>
<name>A0A271J154_9BACT</name>
<dbReference type="EMBL" id="MQWD01000001">
    <property type="protein sequence ID" value="PAP77090.1"/>
    <property type="molecule type" value="Genomic_DNA"/>
</dbReference>
<accession>A0A271J154</accession>
<comment type="caution">
    <text evidence="5">The sequence shown here is derived from an EMBL/GenBank/DDBJ whole genome shotgun (WGS) entry which is preliminary data.</text>
</comment>
<dbReference type="Gene3D" id="1.10.10.60">
    <property type="entry name" value="Homeodomain-like"/>
    <property type="match status" value="1"/>
</dbReference>
<keyword evidence="6" id="KW-1185">Reference proteome</keyword>
<reference evidence="5 6" key="1">
    <citation type="submission" date="2016-11" db="EMBL/GenBank/DDBJ databases">
        <title>Study of marine rhodopsin-containing bacteria.</title>
        <authorList>
            <person name="Yoshizawa S."/>
            <person name="Kumagai Y."/>
            <person name="Kogure K."/>
        </authorList>
    </citation>
    <scope>NUCLEOTIDE SEQUENCE [LARGE SCALE GENOMIC DNA]</scope>
    <source>
        <strain evidence="5 6">SAORIC-28</strain>
    </source>
</reference>
<evidence type="ECO:0000313" key="6">
    <source>
        <dbReference type="Proteomes" id="UP000216339"/>
    </source>
</evidence>
<evidence type="ECO:0000259" key="4">
    <source>
        <dbReference type="PROSITE" id="PS01124"/>
    </source>
</evidence>
<dbReference type="InterPro" id="IPR009057">
    <property type="entry name" value="Homeodomain-like_sf"/>
</dbReference>
<proteinExistence type="predicted"/>
<dbReference type="GO" id="GO:0043565">
    <property type="term" value="F:sequence-specific DNA binding"/>
    <property type="evidence" value="ECO:0007669"/>
    <property type="project" value="InterPro"/>
</dbReference>
<gene>
    <name evidence="5" type="ORF">BSZ37_11960</name>
</gene>
<keyword evidence="3" id="KW-0804">Transcription</keyword>
<sequence length="98" mass="11214">MVSTPTLRRRFAVLGVSVKRYAEIVRFRLAHAFLHAVPGTTWSDVVERFGYADQSHFVRAYRRLAGVSPTRWESAERVIDRRMGIEEAPPTRSPDSVL</sequence>
<dbReference type="SUPFAM" id="SSF46689">
    <property type="entry name" value="Homeodomain-like"/>
    <property type="match status" value="1"/>
</dbReference>
<dbReference type="InterPro" id="IPR018060">
    <property type="entry name" value="HTH_AraC"/>
</dbReference>
<dbReference type="Pfam" id="PF12833">
    <property type="entry name" value="HTH_18"/>
    <property type="match status" value="1"/>
</dbReference>
<dbReference type="InterPro" id="IPR050204">
    <property type="entry name" value="AraC_XylS_family_regulators"/>
</dbReference>
<evidence type="ECO:0000313" key="5">
    <source>
        <dbReference type="EMBL" id="PAP77090.1"/>
    </source>
</evidence>
<organism evidence="5 6">
    <name type="scientific">Rubrivirga marina</name>
    <dbReference type="NCBI Taxonomy" id="1196024"/>
    <lineage>
        <taxon>Bacteria</taxon>
        <taxon>Pseudomonadati</taxon>
        <taxon>Rhodothermota</taxon>
        <taxon>Rhodothermia</taxon>
        <taxon>Rhodothermales</taxon>
        <taxon>Rubricoccaceae</taxon>
        <taxon>Rubrivirga</taxon>
    </lineage>
</organism>
<feature type="domain" description="HTH araC/xylS-type" evidence="4">
    <location>
        <begin position="1"/>
        <end position="75"/>
    </location>
</feature>
<dbReference type="PANTHER" id="PTHR46796:SF15">
    <property type="entry name" value="BLL1074 PROTEIN"/>
    <property type="match status" value="1"/>
</dbReference>
<dbReference type="PROSITE" id="PS01124">
    <property type="entry name" value="HTH_ARAC_FAMILY_2"/>
    <property type="match status" value="1"/>
</dbReference>
<dbReference type="PANTHER" id="PTHR46796">
    <property type="entry name" value="HTH-TYPE TRANSCRIPTIONAL ACTIVATOR RHAS-RELATED"/>
    <property type="match status" value="1"/>
</dbReference>
<protein>
    <recommendedName>
        <fullName evidence="4">HTH araC/xylS-type domain-containing protein</fullName>
    </recommendedName>
</protein>
<dbReference type="OrthoDB" id="655946at2"/>
<keyword evidence="2" id="KW-0238">DNA-binding</keyword>
<dbReference type="Proteomes" id="UP000216339">
    <property type="component" value="Unassembled WGS sequence"/>
</dbReference>
<evidence type="ECO:0000256" key="1">
    <source>
        <dbReference type="ARBA" id="ARBA00023015"/>
    </source>
</evidence>
<evidence type="ECO:0000256" key="3">
    <source>
        <dbReference type="ARBA" id="ARBA00023163"/>
    </source>
</evidence>
<dbReference type="RefSeq" id="WP_095510756.1">
    <property type="nucleotide sequence ID" value="NZ_MQWD01000001.1"/>
</dbReference>
<evidence type="ECO:0000256" key="2">
    <source>
        <dbReference type="ARBA" id="ARBA00023125"/>
    </source>
</evidence>
<keyword evidence="1" id="KW-0805">Transcription regulation</keyword>
<dbReference type="AlphaFoldDB" id="A0A271J154"/>
<dbReference type="GO" id="GO:0003700">
    <property type="term" value="F:DNA-binding transcription factor activity"/>
    <property type="evidence" value="ECO:0007669"/>
    <property type="project" value="InterPro"/>
</dbReference>